<dbReference type="AlphaFoldDB" id="A0A4U1JMF8"/>
<evidence type="ECO:0000313" key="2">
    <source>
        <dbReference type="EMBL" id="TKD13188.1"/>
    </source>
</evidence>
<dbReference type="Proteomes" id="UP000309215">
    <property type="component" value="Unassembled WGS sequence"/>
</dbReference>
<proteinExistence type="predicted"/>
<comment type="caution">
    <text evidence="2">The sequence shown here is derived from an EMBL/GenBank/DDBJ whole genome shotgun (WGS) entry which is preliminary data.</text>
</comment>
<gene>
    <name evidence="2" type="ORF">E8A74_01130</name>
</gene>
<name>A0A4U1JMF8_9BACT</name>
<evidence type="ECO:0000256" key="1">
    <source>
        <dbReference type="SAM" id="MobiDB-lite"/>
    </source>
</evidence>
<protein>
    <submittedName>
        <fullName evidence="2">Uncharacterized protein</fullName>
    </submittedName>
</protein>
<feature type="region of interest" description="Disordered" evidence="1">
    <location>
        <begin position="25"/>
        <end position="51"/>
    </location>
</feature>
<dbReference type="EMBL" id="SSMQ01000001">
    <property type="protein sequence ID" value="TKD13188.1"/>
    <property type="molecule type" value="Genomic_DNA"/>
</dbReference>
<dbReference type="PROSITE" id="PS51257">
    <property type="entry name" value="PROKAR_LIPOPROTEIN"/>
    <property type="match status" value="1"/>
</dbReference>
<organism evidence="2 3">
    <name type="scientific">Polyangium fumosum</name>
    <dbReference type="NCBI Taxonomy" id="889272"/>
    <lineage>
        <taxon>Bacteria</taxon>
        <taxon>Pseudomonadati</taxon>
        <taxon>Myxococcota</taxon>
        <taxon>Polyangia</taxon>
        <taxon>Polyangiales</taxon>
        <taxon>Polyangiaceae</taxon>
        <taxon>Polyangium</taxon>
    </lineage>
</organism>
<reference evidence="2 3" key="1">
    <citation type="submission" date="2019-04" db="EMBL/GenBank/DDBJ databases">
        <authorList>
            <person name="Li Y."/>
            <person name="Wang J."/>
        </authorList>
    </citation>
    <scope>NUCLEOTIDE SEQUENCE [LARGE SCALE GENOMIC DNA]</scope>
    <source>
        <strain evidence="2 3">DSM 14668</strain>
    </source>
</reference>
<keyword evidence="3" id="KW-1185">Reference proteome</keyword>
<evidence type="ECO:0000313" key="3">
    <source>
        <dbReference type="Proteomes" id="UP000309215"/>
    </source>
</evidence>
<dbReference type="RefSeq" id="WP_136927004.1">
    <property type="nucleotide sequence ID" value="NZ_SSMQ01000001.1"/>
</dbReference>
<sequence length="151" mass="15335">MKLHFGPLLGGFLVACGGSEPSPVAAPTPAPASASTSMPIEEARPAPASPDPVAACTMTKALSASCAPCVTSRCCSPPVAFSASTAQALGCRMGCRKPLPAGMPVLEDSDRAVMIKTCLARCGEHFEPSDEATRLDACIAERCNPECLVGG</sequence>
<accession>A0A4U1JMF8</accession>